<dbReference type="PANTHER" id="PTHR10889">
    <property type="entry name" value="DEOXYRIBOSE-PHOSPHATE ALDOLASE"/>
    <property type="match status" value="1"/>
</dbReference>
<dbReference type="HAMAP" id="MF_00114">
    <property type="entry name" value="DeoC_type1"/>
    <property type="match status" value="1"/>
</dbReference>
<keyword evidence="5 8" id="KW-0704">Schiff base</keyword>
<protein>
    <recommendedName>
        <fullName evidence="2">deoxyribose-phosphate aldolase</fullName>
        <ecNumber evidence="2">4.1.2.4</ecNumber>
    </recommendedName>
    <alternativeName>
        <fullName evidence="6">2-deoxy-D-ribose 5-phosphate aldolase</fullName>
    </alternativeName>
</protein>
<keyword evidence="3" id="KW-0963">Cytoplasm</keyword>
<dbReference type="InterPro" id="IPR013785">
    <property type="entry name" value="Aldolase_TIM"/>
</dbReference>
<dbReference type="InterPro" id="IPR011343">
    <property type="entry name" value="DeoC"/>
</dbReference>
<dbReference type="GO" id="GO:0016052">
    <property type="term" value="P:carbohydrate catabolic process"/>
    <property type="evidence" value="ECO:0007669"/>
    <property type="project" value="TreeGrafter"/>
</dbReference>
<dbReference type="GO" id="GO:0009264">
    <property type="term" value="P:deoxyribonucleotide catabolic process"/>
    <property type="evidence" value="ECO:0007669"/>
    <property type="project" value="InterPro"/>
</dbReference>
<comment type="catalytic activity">
    <reaction evidence="7">
        <text>2-deoxy-D-ribose 5-phosphate = D-glyceraldehyde 3-phosphate + acetaldehyde</text>
        <dbReference type="Rhea" id="RHEA:12821"/>
        <dbReference type="ChEBI" id="CHEBI:15343"/>
        <dbReference type="ChEBI" id="CHEBI:59776"/>
        <dbReference type="ChEBI" id="CHEBI:62877"/>
        <dbReference type="EC" id="4.1.2.4"/>
    </reaction>
</comment>
<feature type="active site" description="Proton donor/acceptor" evidence="8">
    <location>
        <position position="224"/>
    </location>
</feature>
<dbReference type="PIRSF" id="PIRSF001357">
    <property type="entry name" value="DeoC"/>
    <property type="match status" value="1"/>
</dbReference>
<dbReference type="SMART" id="SM01133">
    <property type="entry name" value="DeoC"/>
    <property type="match status" value="1"/>
</dbReference>
<evidence type="ECO:0000256" key="4">
    <source>
        <dbReference type="ARBA" id="ARBA00023239"/>
    </source>
</evidence>
<evidence type="ECO:0000256" key="1">
    <source>
        <dbReference type="ARBA" id="ARBA00010936"/>
    </source>
</evidence>
<evidence type="ECO:0000256" key="5">
    <source>
        <dbReference type="ARBA" id="ARBA00023270"/>
    </source>
</evidence>
<dbReference type="EC" id="4.1.2.4" evidence="2"/>
<dbReference type="SUPFAM" id="SSF51569">
    <property type="entry name" value="Aldolase"/>
    <property type="match status" value="1"/>
</dbReference>
<evidence type="ECO:0000256" key="2">
    <source>
        <dbReference type="ARBA" id="ARBA00012515"/>
    </source>
</evidence>
<keyword evidence="4" id="KW-0456">Lyase</keyword>
<dbReference type="EMBL" id="AB970500">
    <property type="protein sequence ID" value="BAQ25457.1"/>
    <property type="molecule type" value="Genomic_DNA"/>
</dbReference>
<accession>A0A0B6VU04</accession>
<organism evidence="9">
    <name type="scientific">Diplonema papillatum</name>
    <dbReference type="NCBI Taxonomy" id="91374"/>
    <lineage>
        <taxon>Eukaryota</taxon>
        <taxon>Discoba</taxon>
        <taxon>Euglenozoa</taxon>
        <taxon>Diplonemea</taxon>
        <taxon>Diplonemidae</taxon>
        <taxon>Diplonema</taxon>
    </lineage>
</organism>
<dbReference type="AlphaFoldDB" id="A0A0B6VU04"/>
<reference evidence="9" key="1">
    <citation type="submission" date="2014-06" db="EMBL/GenBank/DDBJ databases">
        <title>Gluconeogenic compartmentalization in Diplonema papillatum.</title>
        <authorList>
            <person name="Nara T."/>
        </authorList>
    </citation>
    <scope>NUCLEOTIDE SEQUENCE</scope>
    <source>
        <strain evidence="9">ATCC 50162</strain>
    </source>
</reference>
<dbReference type="GO" id="GO:0005737">
    <property type="term" value="C:cytoplasm"/>
    <property type="evidence" value="ECO:0007669"/>
    <property type="project" value="InterPro"/>
</dbReference>
<dbReference type="InterPro" id="IPR002915">
    <property type="entry name" value="DeoC/FbaB/LacD_aldolase"/>
</dbReference>
<sequence length="263" mass="27643">MMSGAHRVVLAAVMHPKPTEEEDIYNVLPHVKKGDKRQRVTPKAVASYIDHTVLKPDATAKDVVKLCKEAAEHKFYAVCVNSSRVKQCADELRGTDVKIASVVGFPLGAMLTKAKAFETTEACADGATEIDMVLNIGQLLDGNYSAVLADIKAVVEAAAQKKATVKVIFETCLLTDEQIIDASILSAVAGARFVKTSTGFSKGGATPAAVDIMKTVVGDACLVKASGGVRDLETAIRYIEAGTDRIGTSSGIAIVKGGTAKGY</sequence>
<feature type="active site" description="Schiff-base intermediate with acetaldehyde" evidence="8">
    <location>
        <position position="195"/>
    </location>
</feature>
<dbReference type="NCBIfam" id="TIGR00126">
    <property type="entry name" value="deoC"/>
    <property type="match status" value="1"/>
</dbReference>
<name>A0A0B6VU04_9EUGL</name>
<dbReference type="UniPathway" id="UPA00002">
    <property type="reaction ID" value="UER00468"/>
</dbReference>
<dbReference type="FunFam" id="3.20.20.70:FF:000044">
    <property type="entry name" value="Deoxyribose-phosphate aldolase"/>
    <property type="match status" value="1"/>
</dbReference>
<evidence type="ECO:0000256" key="8">
    <source>
        <dbReference type="PIRSR" id="PIRSR001357-50"/>
    </source>
</evidence>
<evidence type="ECO:0000256" key="7">
    <source>
        <dbReference type="ARBA" id="ARBA00048791"/>
    </source>
</evidence>
<comment type="similarity">
    <text evidence="1">Belongs to the DeoC/FbaB aldolase family. DeoC type 1 subfamily.</text>
</comment>
<dbReference type="Pfam" id="PF01791">
    <property type="entry name" value="DeoC"/>
    <property type="match status" value="1"/>
</dbReference>
<dbReference type="GO" id="GO:0046386">
    <property type="term" value="P:deoxyribose phosphate catabolic process"/>
    <property type="evidence" value="ECO:0007669"/>
    <property type="project" value="UniProtKB-UniPathway"/>
</dbReference>
<evidence type="ECO:0000256" key="3">
    <source>
        <dbReference type="ARBA" id="ARBA00022490"/>
    </source>
</evidence>
<dbReference type="InterPro" id="IPR028581">
    <property type="entry name" value="DeoC_typeI"/>
</dbReference>
<dbReference type="PANTHER" id="PTHR10889:SF1">
    <property type="entry name" value="DEOXYRIBOSE-PHOSPHATE ALDOLASE"/>
    <property type="match status" value="1"/>
</dbReference>
<dbReference type="GO" id="GO:0004139">
    <property type="term" value="F:deoxyribose-phosphate aldolase activity"/>
    <property type="evidence" value="ECO:0007669"/>
    <property type="project" value="UniProtKB-EC"/>
</dbReference>
<evidence type="ECO:0000313" key="9">
    <source>
        <dbReference type="EMBL" id="BAQ25457.1"/>
    </source>
</evidence>
<proteinExistence type="inferred from homology"/>
<dbReference type="CDD" id="cd00959">
    <property type="entry name" value="DeoC"/>
    <property type="match status" value="1"/>
</dbReference>
<dbReference type="Gene3D" id="3.20.20.70">
    <property type="entry name" value="Aldolase class I"/>
    <property type="match status" value="1"/>
</dbReference>
<evidence type="ECO:0000256" key="6">
    <source>
        <dbReference type="ARBA" id="ARBA00032755"/>
    </source>
</evidence>